<accession>A0A7U4K1Y6</accession>
<dbReference type="Proteomes" id="UP000230961">
    <property type="component" value="Chromosome"/>
</dbReference>
<dbReference type="Pfam" id="PF10948">
    <property type="entry name" value="DUF2635"/>
    <property type="match status" value="1"/>
</dbReference>
<dbReference type="AlphaFoldDB" id="A0A7U4K1Y6"/>
<proteinExistence type="predicted"/>
<gene>
    <name evidence="2" type="ORF">LC20_03889</name>
</gene>
<feature type="region of interest" description="Disordered" evidence="1">
    <location>
        <begin position="44"/>
        <end position="68"/>
    </location>
</feature>
<name>A0A7U4K1Y6_YEREN</name>
<sequence>MHVIPKDGRSVPDPVRGDFLPAEGRNVDENIYWHRRIASGEVTVKAAEPEETAPPAPLVQPEQKAKKQ</sequence>
<protein>
    <submittedName>
        <fullName evidence="2">DUF2635 domain-containing protein</fullName>
    </submittedName>
</protein>
<reference evidence="2 3" key="1">
    <citation type="submission" date="2017-11" db="EMBL/GenBank/DDBJ databases">
        <title>The complete genome sequence and comparative genome analysis of Yersinia enterocolitica strain LC20.</title>
        <authorList>
            <person name="Shi G."/>
            <person name="Su M."/>
            <person name="Liang J."/>
            <person name="Gu W."/>
            <person name="Xiao Y."/>
            <person name="Zhang Z."/>
            <person name="Qiu H."/>
            <person name="Duan R."/>
            <person name="Zhang Z."/>
            <person name="Li Y."/>
            <person name="Zhang X."/>
            <person name="Ling Y."/>
            <person name="Song L."/>
            <person name="Chen M."/>
            <person name="Zhao Y."/>
            <person name="Wu J."/>
            <person name="Jing H."/>
            <person name="Xiao J."/>
            <person name="Wang X."/>
        </authorList>
    </citation>
    <scope>NUCLEOTIDE SEQUENCE [LARGE SCALE GENOMIC DNA]</scope>
    <source>
        <strain evidence="2 3">LC20</strain>
    </source>
</reference>
<evidence type="ECO:0000313" key="3">
    <source>
        <dbReference type="Proteomes" id="UP000230961"/>
    </source>
</evidence>
<dbReference type="InterPro" id="IPR024400">
    <property type="entry name" value="DUF2635"/>
</dbReference>
<dbReference type="EMBL" id="CP007448">
    <property type="protein sequence ID" value="AHM75142.2"/>
    <property type="molecule type" value="Genomic_DNA"/>
</dbReference>
<evidence type="ECO:0000313" key="2">
    <source>
        <dbReference type="EMBL" id="AHM75142.2"/>
    </source>
</evidence>
<evidence type="ECO:0000256" key="1">
    <source>
        <dbReference type="SAM" id="MobiDB-lite"/>
    </source>
</evidence>
<dbReference type="KEGG" id="yel:LC20_03889"/>
<organism evidence="2 3">
    <name type="scientific">Yersinia enterocolitica LC20</name>
    <dbReference type="NCBI Taxonomy" id="1443113"/>
    <lineage>
        <taxon>Bacteria</taxon>
        <taxon>Pseudomonadati</taxon>
        <taxon>Pseudomonadota</taxon>
        <taxon>Gammaproteobacteria</taxon>
        <taxon>Enterobacterales</taxon>
        <taxon>Yersiniaceae</taxon>
        <taxon>Yersinia</taxon>
    </lineage>
</organism>